<evidence type="ECO:0000313" key="2">
    <source>
        <dbReference type="EMBL" id="UYM03888.1"/>
    </source>
</evidence>
<keyword evidence="1" id="KW-0472">Membrane</keyword>
<feature type="transmembrane region" description="Helical" evidence="1">
    <location>
        <begin position="49"/>
        <end position="72"/>
    </location>
</feature>
<accession>A0AA46TEU2</accession>
<dbReference type="KEGG" id="sgrg:L0C25_15210"/>
<name>A0AA46TEU2_9ACTN</name>
<reference evidence="2" key="1">
    <citation type="submission" date="2022-01" db="EMBL/GenBank/DDBJ databases">
        <title>Nocardioidaceae gen. sp. A5X3R13.</title>
        <authorList>
            <person name="Lopez Marin M.A."/>
            <person name="Uhlik O."/>
        </authorList>
    </citation>
    <scope>NUCLEOTIDE SEQUENCE</scope>
    <source>
        <strain evidence="2">A5X3R13</strain>
    </source>
</reference>
<proteinExistence type="predicted"/>
<keyword evidence="1" id="KW-1133">Transmembrane helix</keyword>
<keyword evidence="1" id="KW-0812">Transmembrane</keyword>
<organism evidence="2 3">
    <name type="scientific">Solicola gregarius</name>
    <dbReference type="NCBI Taxonomy" id="2908642"/>
    <lineage>
        <taxon>Bacteria</taxon>
        <taxon>Bacillati</taxon>
        <taxon>Actinomycetota</taxon>
        <taxon>Actinomycetes</taxon>
        <taxon>Propionibacteriales</taxon>
        <taxon>Nocardioidaceae</taxon>
        <taxon>Solicola</taxon>
    </lineage>
</organism>
<dbReference type="AlphaFoldDB" id="A0AA46TEU2"/>
<dbReference type="Proteomes" id="UP001164390">
    <property type="component" value="Chromosome"/>
</dbReference>
<protein>
    <submittedName>
        <fullName evidence="2">Uncharacterized protein</fullName>
    </submittedName>
</protein>
<evidence type="ECO:0000313" key="3">
    <source>
        <dbReference type="Proteomes" id="UP001164390"/>
    </source>
</evidence>
<dbReference type="EMBL" id="CP094970">
    <property type="protein sequence ID" value="UYM03888.1"/>
    <property type="molecule type" value="Genomic_DNA"/>
</dbReference>
<sequence length="92" mass="9993">MATRTSRPRVEPREPIRMPALWVAVTATVLIGVPLYLPEGTIDPIVLGVPLWLLVCVVAAVALSAILCVACLRWWSLAEPAEAAAEFEEDAR</sequence>
<evidence type="ECO:0000256" key="1">
    <source>
        <dbReference type="SAM" id="Phobius"/>
    </source>
</evidence>
<feature type="transmembrane region" description="Helical" evidence="1">
    <location>
        <begin position="20"/>
        <end position="37"/>
    </location>
</feature>
<keyword evidence="3" id="KW-1185">Reference proteome</keyword>
<gene>
    <name evidence="2" type="ORF">L0C25_15210</name>
</gene>
<dbReference type="RefSeq" id="WP_271632530.1">
    <property type="nucleotide sequence ID" value="NZ_CP094970.1"/>
</dbReference>